<protein>
    <submittedName>
        <fullName evidence="10">Uncharacterized protein</fullName>
    </submittedName>
</protein>
<dbReference type="SMART" id="SM00181">
    <property type="entry name" value="EGF"/>
    <property type="match status" value="2"/>
</dbReference>
<keyword evidence="3" id="KW-0677">Repeat</keyword>
<keyword evidence="1 6" id="KW-0245">EGF-like domain</keyword>
<proteinExistence type="predicted"/>
<dbReference type="PROSITE" id="PS00524">
    <property type="entry name" value="SMB_1"/>
    <property type="match status" value="1"/>
</dbReference>
<reference evidence="10" key="2">
    <citation type="submission" date="2021-01" db="UniProtKB">
        <authorList>
            <consortium name="EnsemblMetazoa"/>
        </authorList>
    </citation>
    <scope>IDENTIFICATION</scope>
</reference>
<feature type="compositionally biased region" description="Low complexity" evidence="7">
    <location>
        <begin position="190"/>
        <end position="202"/>
    </location>
</feature>
<evidence type="ECO:0000256" key="3">
    <source>
        <dbReference type="ARBA" id="ARBA00022737"/>
    </source>
</evidence>
<dbReference type="Gene3D" id="4.10.410.20">
    <property type="match status" value="1"/>
</dbReference>
<evidence type="ECO:0000259" key="9">
    <source>
        <dbReference type="PROSITE" id="PS50958"/>
    </source>
</evidence>
<dbReference type="CDD" id="cd00054">
    <property type="entry name" value="EGF_CA"/>
    <property type="match status" value="1"/>
</dbReference>
<dbReference type="Proteomes" id="UP000007110">
    <property type="component" value="Unassembled WGS sequence"/>
</dbReference>
<dbReference type="GeneID" id="105442777"/>
<evidence type="ECO:0000256" key="4">
    <source>
        <dbReference type="ARBA" id="ARBA00023157"/>
    </source>
</evidence>
<dbReference type="RefSeq" id="XP_030839033.1">
    <property type="nucleotide sequence ID" value="XM_030983173.1"/>
</dbReference>
<evidence type="ECO:0000256" key="5">
    <source>
        <dbReference type="ARBA" id="ARBA00023180"/>
    </source>
</evidence>
<dbReference type="Pfam" id="PF01033">
    <property type="entry name" value="Somatomedin_B"/>
    <property type="match status" value="1"/>
</dbReference>
<dbReference type="PROSITE" id="PS01186">
    <property type="entry name" value="EGF_2"/>
    <property type="match status" value="2"/>
</dbReference>
<evidence type="ECO:0000256" key="6">
    <source>
        <dbReference type="PROSITE-ProRule" id="PRU00076"/>
    </source>
</evidence>
<keyword evidence="4 6" id="KW-1015">Disulfide bond</keyword>
<dbReference type="PROSITE" id="PS50958">
    <property type="entry name" value="SMB_2"/>
    <property type="match status" value="1"/>
</dbReference>
<dbReference type="OrthoDB" id="406096at2759"/>
<reference evidence="11" key="1">
    <citation type="submission" date="2015-02" db="EMBL/GenBank/DDBJ databases">
        <title>Genome sequencing for Strongylocentrotus purpuratus.</title>
        <authorList>
            <person name="Murali S."/>
            <person name="Liu Y."/>
            <person name="Vee V."/>
            <person name="English A."/>
            <person name="Wang M."/>
            <person name="Skinner E."/>
            <person name="Han Y."/>
            <person name="Muzny D.M."/>
            <person name="Worley K.C."/>
            <person name="Gibbs R.A."/>
        </authorList>
    </citation>
    <scope>NUCLEOTIDE SEQUENCE</scope>
</reference>
<evidence type="ECO:0000313" key="11">
    <source>
        <dbReference type="Proteomes" id="UP000007110"/>
    </source>
</evidence>
<evidence type="ECO:0000256" key="7">
    <source>
        <dbReference type="SAM" id="MobiDB-lite"/>
    </source>
</evidence>
<dbReference type="SUPFAM" id="SSF57196">
    <property type="entry name" value="EGF/Laminin"/>
    <property type="match status" value="2"/>
</dbReference>
<dbReference type="InterPro" id="IPR001212">
    <property type="entry name" value="Somatomedin_B_dom"/>
</dbReference>
<dbReference type="GO" id="GO:0005509">
    <property type="term" value="F:calcium ion binding"/>
    <property type="evidence" value="ECO:0007669"/>
    <property type="project" value="InterPro"/>
</dbReference>
<organism evidence="10 11">
    <name type="scientific">Strongylocentrotus purpuratus</name>
    <name type="common">Purple sea urchin</name>
    <dbReference type="NCBI Taxonomy" id="7668"/>
    <lineage>
        <taxon>Eukaryota</taxon>
        <taxon>Metazoa</taxon>
        <taxon>Echinodermata</taxon>
        <taxon>Eleutherozoa</taxon>
        <taxon>Echinozoa</taxon>
        <taxon>Echinoidea</taxon>
        <taxon>Euechinoidea</taxon>
        <taxon>Echinacea</taxon>
        <taxon>Camarodonta</taxon>
        <taxon>Echinidea</taxon>
        <taxon>Strongylocentrotidae</taxon>
        <taxon>Strongylocentrotus</taxon>
    </lineage>
</organism>
<accession>A0A7M7NN92</accession>
<keyword evidence="2" id="KW-0732">Signal</keyword>
<comment type="caution">
    <text evidence="6">Lacks conserved residue(s) required for the propagation of feature annotation.</text>
</comment>
<evidence type="ECO:0000256" key="2">
    <source>
        <dbReference type="ARBA" id="ARBA00022729"/>
    </source>
</evidence>
<evidence type="ECO:0000313" key="10">
    <source>
        <dbReference type="EnsemblMetazoa" id="XP_030839033"/>
    </source>
</evidence>
<dbReference type="SMART" id="SM00179">
    <property type="entry name" value="EGF_CA"/>
    <property type="match status" value="2"/>
</dbReference>
<sequence>MLNECKAKLHSNGSMVQTIPKLIPYTSAEAACPRRRSKLGIPSGHRVCRFPDCSENTCRNGWCEETMKNFKCHCSAGYRGKRCDKPSTTQQDTPTMSTTESTTCRPTTNTPCLPKPCHNGGTCTEIRTGFHCACLDGFHGDRCEYVEDNIITTELTTDSVYTPSAEASKTTKVRETSITAELTMPTAEQTTSLKTSTSTQTTDDVNSITTDSTTEAATTETLQTTTMATVRETTSTADVSSNRDTNVPESTTAAVTTLDEVISTSTDSTTEAATTETLQTITMTTVRETTSTADVSSDRDATVLESTAATVTTLGPTLGGTTSCSSRCGDSYDPANPCQCNIQCSYYKNCCSDYTLLCVN</sequence>
<dbReference type="SUPFAM" id="SSF90188">
    <property type="entry name" value="Somatomedin B domain"/>
    <property type="match status" value="1"/>
</dbReference>
<dbReference type="Pfam" id="PF00008">
    <property type="entry name" value="EGF"/>
    <property type="match status" value="1"/>
</dbReference>
<dbReference type="Gene3D" id="2.10.25.10">
    <property type="entry name" value="Laminin"/>
    <property type="match status" value="2"/>
</dbReference>
<feature type="disulfide bond" evidence="6">
    <location>
        <begin position="53"/>
        <end position="63"/>
    </location>
</feature>
<name>A0A7M7NN92_STRPU</name>
<dbReference type="InterPro" id="IPR000742">
    <property type="entry name" value="EGF"/>
</dbReference>
<feature type="domain" description="SMB" evidence="9">
    <location>
        <begin position="320"/>
        <end position="360"/>
    </location>
</feature>
<dbReference type="KEGG" id="spu:105442777"/>
<dbReference type="PROSITE" id="PS50026">
    <property type="entry name" value="EGF_3"/>
    <property type="match status" value="2"/>
</dbReference>
<feature type="disulfide bond" evidence="6">
    <location>
        <begin position="134"/>
        <end position="143"/>
    </location>
</feature>
<dbReference type="InParanoid" id="A0A7M7NN92"/>
<dbReference type="SMART" id="SM00201">
    <property type="entry name" value="SO"/>
    <property type="match status" value="1"/>
</dbReference>
<dbReference type="FunFam" id="2.10.25.10:FF:000255">
    <property type="entry name" value="Sushi, nidogen and EGF-like domains 1"/>
    <property type="match status" value="1"/>
</dbReference>
<dbReference type="EnsemblMetazoa" id="XM_030983173">
    <property type="protein sequence ID" value="XP_030839033"/>
    <property type="gene ID" value="LOC105442777"/>
</dbReference>
<dbReference type="InterPro" id="IPR001881">
    <property type="entry name" value="EGF-like_Ca-bd_dom"/>
</dbReference>
<keyword evidence="11" id="KW-1185">Reference proteome</keyword>
<evidence type="ECO:0000256" key="1">
    <source>
        <dbReference type="ARBA" id="ARBA00022536"/>
    </source>
</evidence>
<evidence type="ECO:0000259" key="8">
    <source>
        <dbReference type="PROSITE" id="PS50026"/>
    </source>
</evidence>
<dbReference type="PROSITE" id="PS00022">
    <property type="entry name" value="EGF_1"/>
    <property type="match status" value="2"/>
</dbReference>
<dbReference type="InterPro" id="IPR036024">
    <property type="entry name" value="Somatomedin_B-like_dom_sf"/>
</dbReference>
<feature type="disulfide bond" evidence="6">
    <location>
        <begin position="74"/>
        <end position="83"/>
    </location>
</feature>
<dbReference type="PANTHER" id="PTHR12916">
    <property type="entry name" value="CYTOCHROME C OXIDASE POLYPEPTIDE VIC-2"/>
    <property type="match status" value="1"/>
</dbReference>
<dbReference type="AlphaFoldDB" id="A0A7M7NN92"/>
<dbReference type="PANTHER" id="PTHR12916:SF4">
    <property type="entry name" value="UNINFLATABLE, ISOFORM C"/>
    <property type="match status" value="1"/>
</dbReference>
<feature type="domain" description="EGF-like" evidence="8">
    <location>
        <begin position="49"/>
        <end position="84"/>
    </location>
</feature>
<keyword evidence="5" id="KW-0325">Glycoprotein</keyword>
<feature type="region of interest" description="Disordered" evidence="7">
    <location>
        <begin position="187"/>
        <end position="214"/>
    </location>
</feature>
<feature type="domain" description="EGF-like" evidence="8">
    <location>
        <begin position="108"/>
        <end position="144"/>
    </location>
</feature>